<dbReference type="EC" id="3.1.3.18" evidence="4"/>
<evidence type="ECO:0000256" key="1">
    <source>
        <dbReference type="ARBA" id="ARBA00000830"/>
    </source>
</evidence>
<dbReference type="AlphaFoldDB" id="A0A411PM97"/>
<comment type="pathway">
    <text evidence="2">Organic acid metabolism; glycolate biosynthesis; glycolate from 2-phosphoglycolate: step 1/1.</text>
</comment>
<dbReference type="SFLD" id="SFLDS00003">
    <property type="entry name" value="Haloacid_Dehalogenase"/>
    <property type="match status" value="1"/>
</dbReference>
<dbReference type="NCBIfam" id="TIGR01509">
    <property type="entry name" value="HAD-SF-IA-v3"/>
    <property type="match status" value="1"/>
</dbReference>
<dbReference type="GO" id="GO:0008967">
    <property type="term" value="F:phosphoglycolate phosphatase activity"/>
    <property type="evidence" value="ECO:0007669"/>
    <property type="project" value="UniProtKB-EC"/>
</dbReference>
<dbReference type="CDD" id="cd01427">
    <property type="entry name" value="HAD_like"/>
    <property type="match status" value="1"/>
</dbReference>
<comment type="similarity">
    <text evidence="3">Belongs to the HAD-like hydrolase superfamily. CbbY/CbbZ/Gph/YieH family.</text>
</comment>
<dbReference type="PANTHER" id="PTHR43434">
    <property type="entry name" value="PHOSPHOGLYCOLATE PHOSPHATASE"/>
    <property type="match status" value="1"/>
</dbReference>
<dbReference type="Gene3D" id="1.10.260.80">
    <property type="match status" value="1"/>
</dbReference>
<dbReference type="EMBL" id="CP036200">
    <property type="protein sequence ID" value="QBF84644.1"/>
    <property type="molecule type" value="Genomic_DNA"/>
</dbReference>
<dbReference type="KEGG" id="smai:EXU30_19665"/>
<protein>
    <recommendedName>
        <fullName evidence="4">phosphoglycolate phosphatase</fullName>
        <ecNumber evidence="4">3.1.3.18</ecNumber>
    </recommendedName>
</protein>
<dbReference type="Proteomes" id="UP000291106">
    <property type="component" value="Chromosome"/>
</dbReference>
<evidence type="ECO:0000256" key="3">
    <source>
        <dbReference type="ARBA" id="ARBA00006171"/>
    </source>
</evidence>
<dbReference type="Gene3D" id="3.40.50.1000">
    <property type="entry name" value="HAD superfamily/HAD-like"/>
    <property type="match status" value="1"/>
</dbReference>
<name>A0A411PM97_9GAMM</name>
<reference evidence="5 6" key="1">
    <citation type="submission" date="2019-02" db="EMBL/GenBank/DDBJ databases">
        <title>Shewanella sp. D4-2 isolated from Dokdo Island.</title>
        <authorList>
            <person name="Baek K."/>
        </authorList>
    </citation>
    <scope>NUCLEOTIDE SEQUENCE [LARGE SCALE GENOMIC DNA]</scope>
    <source>
        <strain evidence="5 6">D4-2</strain>
    </source>
</reference>
<dbReference type="SUPFAM" id="SSF56784">
    <property type="entry name" value="HAD-like"/>
    <property type="match status" value="1"/>
</dbReference>
<dbReference type="GO" id="GO:0006281">
    <property type="term" value="P:DNA repair"/>
    <property type="evidence" value="ECO:0007669"/>
    <property type="project" value="TreeGrafter"/>
</dbReference>
<dbReference type="PANTHER" id="PTHR43434:SF1">
    <property type="entry name" value="PHOSPHOGLYCOLATE PHOSPHATASE"/>
    <property type="match status" value="1"/>
</dbReference>
<sequence length="214" mass="24086">MLETLTTIIESKLLKPKSLIFDLDDTLVSSNLDFATIREQIGCPPGNDILKFTQNLPLPARLEAEKIIYGHEMRDAESATIIQGVEQVLAELASNSIKLAIVTRNSNQATQIKLQRTGIKVDKVITREDAPPKPAPDALLSIANDWQIKPQDCIYVGDFRYDLEAALNANMHAAWFSNGTSPAPKYSEMAHFSFAHYDEFIERLDNYWHSARRL</sequence>
<dbReference type="InterPro" id="IPR050155">
    <property type="entry name" value="HAD-like_hydrolase_sf"/>
</dbReference>
<evidence type="ECO:0000313" key="6">
    <source>
        <dbReference type="Proteomes" id="UP000291106"/>
    </source>
</evidence>
<dbReference type="InterPro" id="IPR006439">
    <property type="entry name" value="HAD-SF_hydro_IA"/>
</dbReference>
<keyword evidence="6" id="KW-1185">Reference proteome</keyword>
<dbReference type="NCBIfam" id="TIGR01549">
    <property type="entry name" value="HAD-SF-IA-v1"/>
    <property type="match status" value="1"/>
</dbReference>
<dbReference type="SFLD" id="SFLDG01129">
    <property type="entry name" value="C1.5:_HAD__Beta-PGM__Phosphata"/>
    <property type="match status" value="1"/>
</dbReference>
<proteinExistence type="inferred from homology"/>
<dbReference type="InterPro" id="IPR041492">
    <property type="entry name" value="HAD_2"/>
</dbReference>
<comment type="catalytic activity">
    <reaction evidence="1">
        <text>2-phosphoglycolate + H2O = glycolate + phosphate</text>
        <dbReference type="Rhea" id="RHEA:14369"/>
        <dbReference type="ChEBI" id="CHEBI:15377"/>
        <dbReference type="ChEBI" id="CHEBI:29805"/>
        <dbReference type="ChEBI" id="CHEBI:43474"/>
        <dbReference type="ChEBI" id="CHEBI:58033"/>
        <dbReference type="EC" id="3.1.3.18"/>
    </reaction>
</comment>
<evidence type="ECO:0000256" key="2">
    <source>
        <dbReference type="ARBA" id="ARBA00004818"/>
    </source>
</evidence>
<gene>
    <name evidence="5" type="ORF">EXU30_19665</name>
</gene>
<dbReference type="InterPro" id="IPR023214">
    <property type="entry name" value="HAD_sf"/>
</dbReference>
<organism evidence="5 6">
    <name type="scientific">Shewanella maritima</name>
    <dbReference type="NCBI Taxonomy" id="2520507"/>
    <lineage>
        <taxon>Bacteria</taxon>
        <taxon>Pseudomonadati</taxon>
        <taxon>Pseudomonadota</taxon>
        <taxon>Gammaproteobacteria</taxon>
        <taxon>Alteromonadales</taxon>
        <taxon>Shewanellaceae</taxon>
        <taxon>Shewanella</taxon>
    </lineage>
</organism>
<evidence type="ECO:0000256" key="4">
    <source>
        <dbReference type="ARBA" id="ARBA00013078"/>
    </source>
</evidence>
<evidence type="ECO:0000313" key="5">
    <source>
        <dbReference type="EMBL" id="QBF84644.1"/>
    </source>
</evidence>
<accession>A0A411PM97</accession>
<dbReference type="InterPro" id="IPR036412">
    <property type="entry name" value="HAD-like_sf"/>
</dbReference>
<dbReference type="Pfam" id="PF13419">
    <property type="entry name" value="HAD_2"/>
    <property type="match status" value="1"/>
</dbReference>
<dbReference type="OrthoDB" id="5623813at2"/>